<dbReference type="InterPro" id="IPR000253">
    <property type="entry name" value="FHA_dom"/>
</dbReference>
<evidence type="ECO:0000259" key="3">
    <source>
        <dbReference type="PROSITE" id="PS50006"/>
    </source>
</evidence>
<dbReference type="Proteomes" id="UP000286045">
    <property type="component" value="Unassembled WGS sequence"/>
</dbReference>
<feature type="compositionally biased region" description="Low complexity" evidence="1">
    <location>
        <begin position="342"/>
        <end position="354"/>
    </location>
</feature>
<dbReference type="Pfam" id="PF00498">
    <property type="entry name" value="FHA"/>
    <property type="match status" value="1"/>
</dbReference>
<feature type="region of interest" description="Disordered" evidence="1">
    <location>
        <begin position="157"/>
        <end position="212"/>
    </location>
</feature>
<dbReference type="EMBL" id="RYZI01000228">
    <property type="protein sequence ID" value="RWA07937.1"/>
    <property type="molecule type" value="Genomic_DNA"/>
</dbReference>
<feature type="compositionally biased region" description="Low complexity" evidence="1">
    <location>
        <begin position="275"/>
        <end position="296"/>
    </location>
</feature>
<feature type="domain" description="FHA" evidence="3">
    <location>
        <begin position="46"/>
        <end position="103"/>
    </location>
</feature>
<accession>A0A439D0X7</accession>
<dbReference type="Gene3D" id="2.60.200.20">
    <property type="match status" value="1"/>
</dbReference>
<dbReference type="AlphaFoldDB" id="A0A439D0X7"/>
<feature type="compositionally biased region" description="Acidic residues" evidence="1">
    <location>
        <begin position="408"/>
        <end position="437"/>
    </location>
</feature>
<feature type="transmembrane region" description="Helical" evidence="2">
    <location>
        <begin position="822"/>
        <end position="842"/>
    </location>
</feature>
<dbReference type="PANTHER" id="PTHR15715:SF37">
    <property type="entry name" value="LD47843P"/>
    <property type="match status" value="1"/>
</dbReference>
<dbReference type="InterPro" id="IPR051176">
    <property type="entry name" value="Cent_Immune-Sig_Mod"/>
</dbReference>
<dbReference type="SUPFAM" id="SSF49879">
    <property type="entry name" value="SMAD/FHA domain"/>
    <property type="match status" value="1"/>
</dbReference>
<evidence type="ECO:0000256" key="1">
    <source>
        <dbReference type="SAM" id="MobiDB-lite"/>
    </source>
</evidence>
<reference evidence="4 5" key="1">
    <citation type="submission" date="2018-12" db="EMBL/GenBank/DDBJ databases">
        <title>Draft genome sequence of Xylaria grammica IHI A82.</title>
        <authorList>
            <person name="Buettner E."/>
            <person name="Kellner H."/>
        </authorList>
    </citation>
    <scope>NUCLEOTIDE SEQUENCE [LARGE SCALE GENOMIC DNA]</scope>
    <source>
        <strain evidence="4 5">IHI A82</strain>
    </source>
</reference>
<evidence type="ECO:0000256" key="2">
    <source>
        <dbReference type="SAM" id="Phobius"/>
    </source>
</evidence>
<dbReference type="PROSITE" id="PS50006">
    <property type="entry name" value="FHA_DOMAIN"/>
    <property type="match status" value="1"/>
</dbReference>
<proteinExistence type="predicted"/>
<sequence>MAANPKPSVVEAPPTNEDKIVVTLSTRGPSSIPQRRLLLTRTSPVIPIGRSSKVPSKGFVPADDNAWFENPVMSRQHAEIIAKFDDNPPAVYIKDIESFHGTYHMANNGYNKEQRLTPRELVKMTHGDVVRFGIDIFRSNQTYPPCSVELQMEDMAEKKPNNAPRRGFTVPDDVDDEEDENPENEGDSIDTAFYTKPAPINAEPKDAVPVNTRRPPLIDLTIDGDDLPPRNNLSISSATTGNFITSSDVIDLTSEPNCESDIELCIVDPGVPRPSGFDSSSPAPTSSESRLRLSTSASLVQTSDGRIVVPSLTVHSDDEDMWHKYHDDDMSDEDAESYLDMESVSEVSEVSLLSTEDSNDLSEEDDASKYGETLSDVGCEYREIDNFDDPSEGEIDSNMSYLSAGLFSDDDSTSVDEEENDEDENNDEEEKAGEEETTTTTEPSNDQPRPETPVSLSTSFHQPSQCETATIDRLLYPPMLRESLLTHLSNQSYGRDPSPSDAALFKRHPLLETLPNDSRAQQLGEKSGKFEFFAAREKNRAALNEHHSPAPISAIRETLLADEPGDVTNLDAVNNPPAVAISNGYRSPSPTLSCPQETTSVAQAVDGCLIQCPSEGFDVTCLKLANNNDQYSAWADSGDRFINNPAEDPPEPQMVRFQTADFDMTSAYKFQQSKLATAVQNVPKTRRLFIKDLLDREPKQCPVPNKPAFEDPEVAILNPVSTSVTSTPTKRSYEEAFNSTENDSRGHTRTTPFPEEKTPKIHFHRKLSPITGPLLKKPDIPLAQNNVTTWETTAEEGQEISAIVPSQAESSRPAKRMRLATVAVKVAACVALGGAATFSYLVNTAPVF</sequence>
<feature type="region of interest" description="Disordered" evidence="1">
    <location>
        <begin position="735"/>
        <end position="756"/>
    </location>
</feature>
<gene>
    <name evidence="4" type="ORF">EKO27_g7179</name>
</gene>
<dbReference type="STRING" id="363999.A0A439D0X7"/>
<evidence type="ECO:0000313" key="5">
    <source>
        <dbReference type="Proteomes" id="UP000286045"/>
    </source>
</evidence>
<feature type="compositionally biased region" description="Polar residues" evidence="1">
    <location>
        <begin position="454"/>
        <end position="464"/>
    </location>
</feature>
<feature type="compositionally biased region" description="Acidic residues" evidence="1">
    <location>
        <begin position="172"/>
        <end position="188"/>
    </location>
</feature>
<feature type="region of interest" description="Disordered" evidence="1">
    <location>
        <begin position="334"/>
        <end position="374"/>
    </location>
</feature>
<dbReference type="InterPro" id="IPR008984">
    <property type="entry name" value="SMAD_FHA_dom_sf"/>
</dbReference>
<evidence type="ECO:0000313" key="4">
    <source>
        <dbReference type="EMBL" id="RWA07937.1"/>
    </source>
</evidence>
<keyword evidence="5" id="KW-1185">Reference proteome</keyword>
<name>A0A439D0X7_9PEZI</name>
<dbReference type="PANTHER" id="PTHR15715">
    <property type="entry name" value="CENTROSOMAL PROTEIN OF 170 KDA"/>
    <property type="match status" value="1"/>
</dbReference>
<dbReference type="GO" id="GO:0005737">
    <property type="term" value="C:cytoplasm"/>
    <property type="evidence" value="ECO:0007669"/>
    <property type="project" value="TreeGrafter"/>
</dbReference>
<organism evidence="4 5">
    <name type="scientific">Xylaria grammica</name>
    <dbReference type="NCBI Taxonomy" id="363999"/>
    <lineage>
        <taxon>Eukaryota</taxon>
        <taxon>Fungi</taxon>
        <taxon>Dikarya</taxon>
        <taxon>Ascomycota</taxon>
        <taxon>Pezizomycotina</taxon>
        <taxon>Sordariomycetes</taxon>
        <taxon>Xylariomycetidae</taxon>
        <taxon>Xylariales</taxon>
        <taxon>Xylariaceae</taxon>
        <taxon>Xylaria</taxon>
    </lineage>
</organism>
<feature type="region of interest" description="Disordered" evidence="1">
    <location>
        <begin position="273"/>
        <end position="296"/>
    </location>
</feature>
<feature type="region of interest" description="Disordered" evidence="1">
    <location>
        <begin position="404"/>
        <end position="464"/>
    </location>
</feature>
<feature type="compositionally biased region" description="Acidic residues" evidence="1">
    <location>
        <begin position="357"/>
        <end position="366"/>
    </location>
</feature>
<keyword evidence="2" id="KW-0812">Transmembrane</keyword>
<protein>
    <recommendedName>
        <fullName evidence="3">FHA domain-containing protein</fullName>
    </recommendedName>
</protein>
<comment type="caution">
    <text evidence="4">The sequence shown here is derived from an EMBL/GenBank/DDBJ whole genome shotgun (WGS) entry which is preliminary data.</text>
</comment>
<keyword evidence="2" id="KW-0472">Membrane</keyword>
<keyword evidence="2" id="KW-1133">Transmembrane helix</keyword>